<keyword evidence="2" id="KW-0732">Signal</keyword>
<dbReference type="KEGG" id="fam:OYT1_ch2242"/>
<feature type="compositionally biased region" description="Low complexity" evidence="1">
    <location>
        <begin position="28"/>
        <end position="47"/>
    </location>
</feature>
<feature type="compositionally biased region" description="Gly residues" evidence="1">
    <location>
        <begin position="111"/>
        <end position="133"/>
    </location>
</feature>
<dbReference type="AlphaFoldDB" id="A0A2Z6GEK9"/>
<evidence type="ECO:0000313" key="4">
    <source>
        <dbReference type="Proteomes" id="UP000033070"/>
    </source>
</evidence>
<feature type="region of interest" description="Disordered" evidence="1">
    <location>
        <begin position="28"/>
        <end position="133"/>
    </location>
</feature>
<organism evidence="3 4">
    <name type="scientific">Ferriphaselus amnicola</name>
    <dbReference type="NCBI Taxonomy" id="1188319"/>
    <lineage>
        <taxon>Bacteria</taxon>
        <taxon>Pseudomonadati</taxon>
        <taxon>Pseudomonadota</taxon>
        <taxon>Betaproteobacteria</taxon>
        <taxon>Nitrosomonadales</taxon>
        <taxon>Gallionellaceae</taxon>
        <taxon>Ferriphaselus</taxon>
    </lineage>
</organism>
<feature type="chain" id="PRO_5017457589" evidence="2">
    <location>
        <begin position="25"/>
        <end position="133"/>
    </location>
</feature>
<dbReference type="Proteomes" id="UP000033070">
    <property type="component" value="Chromosome"/>
</dbReference>
<dbReference type="EMBL" id="AP018738">
    <property type="protein sequence ID" value="BBE51759.1"/>
    <property type="molecule type" value="Genomic_DNA"/>
</dbReference>
<feature type="compositionally biased region" description="Polar residues" evidence="1">
    <location>
        <begin position="48"/>
        <end position="58"/>
    </location>
</feature>
<reference evidence="3 4" key="1">
    <citation type="submission" date="2018-06" db="EMBL/GenBank/DDBJ databases">
        <title>OYT1 Genome Sequencing.</title>
        <authorList>
            <person name="Kato S."/>
            <person name="Itoh T."/>
            <person name="Ohkuma M."/>
        </authorList>
    </citation>
    <scope>NUCLEOTIDE SEQUENCE [LARGE SCALE GENOMIC DNA]</scope>
    <source>
        <strain evidence="3 4">OYT1</strain>
    </source>
</reference>
<proteinExistence type="predicted"/>
<protein>
    <submittedName>
        <fullName evidence="3">Uncharacterized protein</fullName>
    </submittedName>
</protein>
<name>A0A2Z6GEK9_9PROT</name>
<evidence type="ECO:0000256" key="2">
    <source>
        <dbReference type="SAM" id="SignalP"/>
    </source>
</evidence>
<feature type="signal peptide" evidence="2">
    <location>
        <begin position="1"/>
        <end position="24"/>
    </location>
</feature>
<feature type="compositionally biased region" description="Basic and acidic residues" evidence="1">
    <location>
        <begin position="74"/>
        <end position="95"/>
    </location>
</feature>
<evidence type="ECO:0000256" key="1">
    <source>
        <dbReference type="SAM" id="MobiDB-lite"/>
    </source>
</evidence>
<sequence length="133" mass="14296">MMSKTTSLAALAAFITFGNFSAWAADQNQTQIQGQTQTQNRDQSQNQVRQSSGGQIMSPQERDEQRSKMQNANSREEQERIRAEHHEEMKGRAQDKGLSIPDTPPSRRQGIMGGGMGGMGGMGGGAGGGRGGR</sequence>
<gene>
    <name evidence="3" type="ORF">OYT1_ch2242</name>
</gene>
<evidence type="ECO:0000313" key="3">
    <source>
        <dbReference type="EMBL" id="BBE51759.1"/>
    </source>
</evidence>
<keyword evidence="4" id="KW-1185">Reference proteome</keyword>
<accession>A0A2Z6GEK9</accession>